<dbReference type="PANTHER" id="PTHR43744">
    <property type="entry name" value="ABC TRANSPORTER PERMEASE PROTEIN MG189-RELATED-RELATED"/>
    <property type="match status" value="1"/>
</dbReference>
<keyword evidence="5 7" id="KW-1133">Transmembrane helix</keyword>
<keyword evidence="10" id="KW-1185">Reference proteome</keyword>
<dbReference type="PANTHER" id="PTHR43744:SF9">
    <property type="entry name" value="POLYGALACTURONAN_RHAMNOGALACTURONAN TRANSPORT SYSTEM PERMEASE PROTEIN YTCP"/>
    <property type="match status" value="1"/>
</dbReference>
<dbReference type="eggNOG" id="COG0395">
    <property type="taxonomic scope" value="Bacteria"/>
</dbReference>
<feature type="transmembrane region" description="Helical" evidence="7">
    <location>
        <begin position="190"/>
        <end position="211"/>
    </location>
</feature>
<dbReference type="InterPro" id="IPR035906">
    <property type="entry name" value="MetI-like_sf"/>
</dbReference>
<organism evidence="9 10">
    <name type="scientific">Halalkalibacter okhensis</name>
    <dbReference type="NCBI Taxonomy" id="333138"/>
    <lineage>
        <taxon>Bacteria</taxon>
        <taxon>Bacillati</taxon>
        <taxon>Bacillota</taxon>
        <taxon>Bacilli</taxon>
        <taxon>Bacillales</taxon>
        <taxon>Bacillaceae</taxon>
        <taxon>Halalkalibacter</taxon>
    </lineage>
</organism>
<evidence type="ECO:0000259" key="8">
    <source>
        <dbReference type="PROSITE" id="PS50928"/>
    </source>
</evidence>
<dbReference type="OrthoDB" id="9810086at2"/>
<reference evidence="9 10" key="1">
    <citation type="submission" date="2014-09" db="EMBL/GenBank/DDBJ databases">
        <title>Genome sequencing and annotation of Bacillus Okhensis strain Kh10-101T.</title>
        <authorList>
            <person name="Prakash J.S."/>
        </authorList>
    </citation>
    <scope>NUCLEOTIDE SEQUENCE [LARGE SCALE GENOMIC DNA]</scope>
    <source>
        <strain evidence="10">Kh10-101T</strain>
    </source>
</reference>
<feature type="transmembrane region" description="Helical" evidence="7">
    <location>
        <begin position="112"/>
        <end position="131"/>
    </location>
</feature>
<dbReference type="CDD" id="cd06261">
    <property type="entry name" value="TM_PBP2"/>
    <property type="match status" value="1"/>
</dbReference>
<feature type="transmembrane region" description="Helical" evidence="7">
    <location>
        <begin position="261"/>
        <end position="278"/>
    </location>
</feature>
<dbReference type="InterPro" id="IPR000515">
    <property type="entry name" value="MetI-like"/>
</dbReference>
<dbReference type="RefSeq" id="WP_034627878.1">
    <property type="nucleotide sequence ID" value="NZ_JRJU01000008.1"/>
</dbReference>
<dbReference type="Proteomes" id="UP000030832">
    <property type="component" value="Unassembled WGS sequence"/>
</dbReference>
<evidence type="ECO:0000256" key="4">
    <source>
        <dbReference type="ARBA" id="ARBA00022692"/>
    </source>
</evidence>
<feature type="transmembrane region" description="Helical" evidence="7">
    <location>
        <begin position="71"/>
        <end position="100"/>
    </location>
</feature>
<accession>A0A0B0II24</accession>
<dbReference type="PROSITE" id="PS50928">
    <property type="entry name" value="ABC_TM1"/>
    <property type="match status" value="1"/>
</dbReference>
<comment type="caution">
    <text evidence="9">The sequence shown here is derived from an EMBL/GenBank/DDBJ whole genome shotgun (WGS) entry which is preliminary data.</text>
</comment>
<feature type="transmembrane region" description="Helical" evidence="7">
    <location>
        <begin position="143"/>
        <end position="164"/>
    </location>
</feature>
<evidence type="ECO:0000256" key="7">
    <source>
        <dbReference type="RuleBase" id="RU363032"/>
    </source>
</evidence>
<evidence type="ECO:0000256" key="2">
    <source>
        <dbReference type="ARBA" id="ARBA00022448"/>
    </source>
</evidence>
<dbReference type="Pfam" id="PF00528">
    <property type="entry name" value="BPD_transp_1"/>
    <property type="match status" value="1"/>
</dbReference>
<evidence type="ECO:0000256" key="1">
    <source>
        <dbReference type="ARBA" id="ARBA00004651"/>
    </source>
</evidence>
<comment type="subcellular location">
    <subcellularLocation>
        <location evidence="1 7">Cell membrane</location>
        <topology evidence="1 7">Multi-pass membrane protein</topology>
    </subcellularLocation>
</comment>
<name>A0A0B0II24_9BACI</name>
<dbReference type="STRING" id="333138.LQ50_08330"/>
<sequence>MRVYKTKSYTIFTVFNYSFLILMALLCILPLVHILAVSLSGSAAAAANIVTFWPIDFTIDAYERTIGNDNFIRSFMISVLRVVLGTAISMGAMLCAAYSLAKYDEEFKGRKLYVWFFVFTMIFNGGLVPTYMVVTGLGLTNTIWALVLPTAINAFNLILLLNFFRTSVPKSLEESATIDGANHFQIFLKIYLPIAVPAIATVSLFTMVFHWNSWFDGMIYNNDARNYPLQTFLQTIIVQQDFSQITDAETLRNLSQRTVQSAQIFIAALPMLVVYPFIQKYFVKGIVLGAEKE</sequence>
<keyword evidence="4 7" id="KW-0812">Transmembrane</keyword>
<dbReference type="SUPFAM" id="SSF161098">
    <property type="entry name" value="MetI-like"/>
    <property type="match status" value="1"/>
</dbReference>
<keyword evidence="2 7" id="KW-0813">Transport</keyword>
<keyword evidence="3" id="KW-1003">Cell membrane</keyword>
<evidence type="ECO:0000256" key="6">
    <source>
        <dbReference type="ARBA" id="ARBA00023136"/>
    </source>
</evidence>
<dbReference type="AlphaFoldDB" id="A0A0B0II24"/>
<evidence type="ECO:0000313" key="9">
    <source>
        <dbReference type="EMBL" id="KHF40527.1"/>
    </source>
</evidence>
<dbReference type="EMBL" id="JRJU01000008">
    <property type="protein sequence ID" value="KHF40527.1"/>
    <property type="molecule type" value="Genomic_DNA"/>
</dbReference>
<dbReference type="GO" id="GO:0005886">
    <property type="term" value="C:plasma membrane"/>
    <property type="evidence" value="ECO:0007669"/>
    <property type="project" value="UniProtKB-SubCell"/>
</dbReference>
<evidence type="ECO:0000256" key="5">
    <source>
        <dbReference type="ARBA" id="ARBA00022989"/>
    </source>
</evidence>
<dbReference type="Gene3D" id="1.10.3720.10">
    <property type="entry name" value="MetI-like"/>
    <property type="match status" value="1"/>
</dbReference>
<comment type="similarity">
    <text evidence="7">Belongs to the binding-protein-dependent transport system permease family.</text>
</comment>
<evidence type="ECO:0000256" key="3">
    <source>
        <dbReference type="ARBA" id="ARBA00022475"/>
    </source>
</evidence>
<dbReference type="GO" id="GO:0055085">
    <property type="term" value="P:transmembrane transport"/>
    <property type="evidence" value="ECO:0007669"/>
    <property type="project" value="InterPro"/>
</dbReference>
<protein>
    <submittedName>
        <fullName evidence="9">ABC transporter permease</fullName>
    </submittedName>
</protein>
<proteinExistence type="inferred from homology"/>
<keyword evidence="6 7" id="KW-0472">Membrane</keyword>
<evidence type="ECO:0000313" key="10">
    <source>
        <dbReference type="Proteomes" id="UP000030832"/>
    </source>
</evidence>
<gene>
    <name evidence="9" type="ORF">LQ50_08330</name>
</gene>
<feature type="domain" description="ABC transmembrane type-1" evidence="8">
    <location>
        <begin position="71"/>
        <end position="275"/>
    </location>
</feature>